<organism evidence="9 10">
    <name type="scientific">Streptomyces erythrochromogenes</name>
    <dbReference type="NCBI Taxonomy" id="285574"/>
    <lineage>
        <taxon>Bacteria</taxon>
        <taxon>Bacillati</taxon>
        <taxon>Actinomycetota</taxon>
        <taxon>Actinomycetes</taxon>
        <taxon>Kitasatosporales</taxon>
        <taxon>Streptomycetaceae</taxon>
        <taxon>Streptomyces</taxon>
    </lineage>
</organism>
<feature type="transmembrane region" description="Helical" evidence="7">
    <location>
        <begin position="49"/>
        <end position="76"/>
    </location>
</feature>
<keyword evidence="2" id="KW-1003">Cell membrane</keyword>
<dbReference type="EMBL" id="CP108036">
    <property type="protein sequence ID" value="WUN79766.1"/>
    <property type="molecule type" value="Genomic_DNA"/>
</dbReference>
<feature type="region of interest" description="Disordered" evidence="6">
    <location>
        <begin position="1"/>
        <end position="26"/>
    </location>
</feature>
<evidence type="ECO:0000256" key="1">
    <source>
        <dbReference type="ARBA" id="ARBA00004162"/>
    </source>
</evidence>
<dbReference type="GeneID" id="95497441"/>
<sequence length="448" mass="45540">MTEVHDAPPADPGAPRAAEPRPPLRRSKRDKVLAGVCGGLGRYFDLDPVVFRIVLGVLAVTGGVGLIFYGFAWLLLPQEGEEDSEAKKLLTGRVEGATLAAVFAALVGCALFLSMLDNGALAVFSVLVVLALGGASYWSQRRRQTLAPEAEAPAPGGAASRAAHSPAAPPETKAPPAPGSPSWWRDPLVKDGTTGPVGSTGYLWGPPDVAADPVESEAAGAADASVRPPAAARVRGRGGIGGRVFVLALLAGAAGTAAEWEGSSLGAALQTGLAAALVVFGLGLAVSSFLGRTGFGTVVLAVFTSGLLAGAAALPREIGTDWREVKWRPAAVADVRPEYEAGTGLATLDLSRLDVPRGTTVAVSASIDAGRLKVLLPREVTAQADVTVRRLGDIQLPGDYAGRIERAGPGQQNRTATLAPAAGTEAGGTIELDLSAGIGQVEVARAAS</sequence>
<keyword evidence="4 7" id="KW-1133">Transmembrane helix</keyword>
<dbReference type="InterPro" id="IPR007168">
    <property type="entry name" value="Phageshock_PspC_N"/>
</dbReference>
<comment type="subcellular location">
    <subcellularLocation>
        <location evidence="1">Cell membrane</location>
        <topology evidence="1">Single-pass membrane protein</topology>
    </subcellularLocation>
</comment>
<dbReference type="InterPro" id="IPR052027">
    <property type="entry name" value="PspC"/>
</dbReference>
<name>A0ABZ1QAP8_9ACTN</name>
<gene>
    <name evidence="9" type="ORF">OHA91_15365</name>
</gene>
<feature type="compositionally biased region" description="Pro residues" evidence="6">
    <location>
        <begin position="167"/>
        <end position="179"/>
    </location>
</feature>
<keyword evidence="5 7" id="KW-0472">Membrane</keyword>
<dbReference type="PANTHER" id="PTHR33885:SF3">
    <property type="entry name" value="PHAGE SHOCK PROTEIN C"/>
    <property type="match status" value="1"/>
</dbReference>
<feature type="transmembrane region" description="Helical" evidence="7">
    <location>
        <begin position="96"/>
        <end position="113"/>
    </location>
</feature>
<keyword evidence="10" id="KW-1185">Reference proteome</keyword>
<evidence type="ECO:0000256" key="6">
    <source>
        <dbReference type="SAM" id="MobiDB-lite"/>
    </source>
</evidence>
<protein>
    <submittedName>
        <fullName evidence="9">PspC domain-containing protein</fullName>
    </submittedName>
</protein>
<dbReference type="PANTHER" id="PTHR33885">
    <property type="entry name" value="PHAGE SHOCK PROTEIN C"/>
    <property type="match status" value="1"/>
</dbReference>
<evidence type="ECO:0000256" key="7">
    <source>
        <dbReference type="SAM" id="Phobius"/>
    </source>
</evidence>
<dbReference type="Pfam" id="PF04024">
    <property type="entry name" value="PspC"/>
    <property type="match status" value="1"/>
</dbReference>
<evidence type="ECO:0000256" key="4">
    <source>
        <dbReference type="ARBA" id="ARBA00022989"/>
    </source>
</evidence>
<feature type="region of interest" description="Disordered" evidence="6">
    <location>
        <begin position="146"/>
        <end position="190"/>
    </location>
</feature>
<feature type="domain" description="Phage shock protein PspC N-terminal" evidence="8">
    <location>
        <begin position="23"/>
        <end position="79"/>
    </location>
</feature>
<feature type="transmembrane region" description="Helical" evidence="7">
    <location>
        <begin position="264"/>
        <end position="286"/>
    </location>
</feature>
<feature type="compositionally biased region" description="Low complexity" evidence="6">
    <location>
        <begin position="147"/>
        <end position="166"/>
    </location>
</feature>
<feature type="transmembrane region" description="Helical" evidence="7">
    <location>
        <begin position="293"/>
        <end position="314"/>
    </location>
</feature>
<dbReference type="Proteomes" id="UP001432312">
    <property type="component" value="Chromosome"/>
</dbReference>
<reference evidence="9" key="1">
    <citation type="submission" date="2022-10" db="EMBL/GenBank/DDBJ databases">
        <title>The complete genomes of actinobacterial strains from the NBC collection.</title>
        <authorList>
            <person name="Joergensen T.S."/>
            <person name="Alvarez Arevalo M."/>
            <person name="Sterndorff E.B."/>
            <person name="Faurdal D."/>
            <person name="Vuksanovic O."/>
            <person name="Mourched A.-S."/>
            <person name="Charusanti P."/>
            <person name="Shaw S."/>
            <person name="Blin K."/>
            <person name="Weber T."/>
        </authorList>
    </citation>
    <scope>NUCLEOTIDE SEQUENCE</scope>
    <source>
        <strain evidence="9">NBC_00303</strain>
    </source>
</reference>
<feature type="transmembrane region" description="Helical" evidence="7">
    <location>
        <begin position="240"/>
        <end position="258"/>
    </location>
</feature>
<proteinExistence type="predicted"/>
<evidence type="ECO:0000256" key="3">
    <source>
        <dbReference type="ARBA" id="ARBA00022692"/>
    </source>
</evidence>
<feature type="transmembrane region" description="Helical" evidence="7">
    <location>
        <begin position="119"/>
        <end position="138"/>
    </location>
</feature>
<accession>A0ABZ1QAP8</accession>
<evidence type="ECO:0000313" key="9">
    <source>
        <dbReference type="EMBL" id="WUN79766.1"/>
    </source>
</evidence>
<evidence type="ECO:0000313" key="10">
    <source>
        <dbReference type="Proteomes" id="UP001432312"/>
    </source>
</evidence>
<evidence type="ECO:0000256" key="2">
    <source>
        <dbReference type="ARBA" id="ARBA00022475"/>
    </source>
</evidence>
<evidence type="ECO:0000259" key="8">
    <source>
        <dbReference type="Pfam" id="PF04024"/>
    </source>
</evidence>
<keyword evidence="3 7" id="KW-0812">Transmembrane</keyword>
<evidence type="ECO:0000256" key="5">
    <source>
        <dbReference type="ARBA" id="ARBA00023136"/>
    </source>
</evidence>
<dbReference type="RefSeq" id="WP_328739452.1">
    <property type="nucleotide sequence ID" value="NZ_CP108036.1"/>
</dbReference>